<protein>
    <submittedName>
        <fullName evidence="1">Uncharacterized protein</fullName>
    </submittedName>
</protein>
<sequence>MRTFVRWIDLESLHCSFTVSQRVEITCKRFLLGGLVHHPVAPSGRIQGCLRLASEEGIQCRSVYSPTTSVTFRTSSSSKGFGHETFICMLVMALNERRKDLCCEVVYYHIRTKRLHAIRQESKHLICIEFGKVKILNNLHLQSNARYRSVSKAQIYRPEDPWFQPNLCSGLHLTRLGKPGSISALLLPMSDMAARQRKGATAEQLFPSDAAAELGYQTVEYLHTPSVVYTVTPVLEMGAWTTYVVTTHKLQGENNPKKSICKEVVYAELAYSV</sequence>
<keyword evidence="2" id="KW-1185">Reference proteome</keyword>
<evidence type="ECO:0000313" key="2">
    <source>
        <dbReference type="Proteomes" id="UP000286415"/>
    </source>
</evidence>
<comment type="caution">
    <text evidence="1">The sequence shown here is derived from an EMBL/GenBank/DDBJ whole genome shotgun (WGS) entry which is preliminary data.</text>
</comment>
<dbReference type="EMBL" id="NIRI02000042">
    <property type="protein sequence ID" value="KAG5450751.1"/>
    <property type="molecule type" value="Genomic_DNA"/>
</dbReference>
<accession>A0A3R7GXA4</accession>
<dbReference type="Proteomes" id="UP000286415">
    <property type="component" value="Unassembled WGS sequence"/>
</dbReference>
<dbReference type="AlphaFoldDB" id="A0A3R7GXA4"/>
<dbReference type="InParanoid" id="A0A3R7GXA4"/>
<organism evidence="1 2">
    <name type="scientific">Clonorchis sinensis</name>
    <name type="common">Chinese liver fluke</name>
    <dbReference type="NCBI Taxonomy" id="79923"/>
    <lineage>
        <taxon>Eukaryota</taxon>
        <taxon>Metazoa</taxon>
        <taxon>Spiralia</taxon>
        <taxon>Lophotrochozoa</taxon>
        <taxon>Platyhelminthes</taxon>
        <taxon>Trematoda</taxon>
        <taxon>Digenea</taxon>
        <taxon>Opisthorchiida</taxon>
        <taxon>Opisthorchiata</taxon>
        <taxon>Opisthorchiidae</taxon>
        <taxon>Clonorchis</taxon>
    </lineage>
</organism>
<reference evidence="1 2" key="1">
    <citation type="journal article" date="2018" name="Biotechnol. Adv.">
        <title>Improved genomic resources and new bioinformatic workflow for the carcinogenic parasite Clonorchis sinensis: Biotechnological implications.</title>
        <authorList>
            <person name="Wang D."/>
            <person name="Korhonen P.K."/>
            <person name="Gasser R.B."/>
            <person name="Young N.D."/>
        </authorList>
    </citation>
    <scope>NUCLEOTIDE SEQUENCE [LARGE SCALE GENOMIC DNA]</scope>
    <source>
        <strain evidence="1">Cs-k2</strain>
    </source>
</reference>
<name>A0A3R7GXA4_CLOSI</name>
<gene>
    <name evidence="1" type="ORF">CSKR_108942</name>
</gene>
<proteinExistence type="predicted"/>
<reference evidence="1 2" key="2">
    <citation type="journal article" date="2021" name="Genomics">
        <title>High-quality reference genome for Clonorchis sinensis.</title>
        <authorList>
            <person name="Young N.D."/>
            <person name="Stroehlein A.J."/>
            <person name="Kinkar L."/>
            <person name="Wang T."/>
            <person name="Sohn W.M."/>
            <person name="Chang B.C.H."/>
            <person name="Kaur P."/>
            <person name="Weisz D."/>
            <person name="Dudchenko O."/>
            <person name="Aiden E.L."/>
            <person name="Korhonen P.K."/>
            <person name="Gasser R.B."/>
        </authorList>
    </citation>
    <scope>NUCLEOTIDE SEQUENCE [LARGE SCALE GENOMIC DNA]</scope>
    <source>
        <strain evidence="1">Cs-k2</strain>
    </source>
</reference>
<evidence type="ECO:0000313" key="1">
    <source>
        <dbReference type="EMBL" id="KAG5450751.1"/>
    </source>
</evidence>